<reference evidence="1" key="1">
    <citation type="submission" date="2021-02" db="EMBL/GenBank/DDBJ databases">
        <authorList>
            <person name="Nowell W R."/>
        </authorList>
    </citation>
    <scope>NUCLEOTIDE SEQUENCE</scope>
</reference>
<protein>
    <submittedName>
        <fullName evidence="1">Uncharacterized protein</fullName>
    </submittedName>
</protein>
<sequence length="63" mass="7529">YDTQLNEYYLLIINLMRQEFGQYLTNQLLAQQDLILSNDYVEEDKLITILIGLIRVNDDKYVD</sequence>
<name>A0A821MLK7_9BILA</name>
<comment type="caution">
    <text evidence="1">The sequence shown here is derived from an EMBL/GenBank/DDBJ whole genome shotgun (WGS) entry which is preliminary data.</text>
</comment>
<evidence type="ECO:0000313" key="3">
    <source>
        <dbReference type="Proteomes" id="UP000663866"/>
    </source>
</evidence>
<feature type="non-terminal residue" evidence="1">
    <location>
        <position position="1"/>
    </location>
</feature>
<dbReference type="EMBL" id="CAJOBG010122873">
    <property type="protein sequence ID" value="CAF4785582.1"/>
    <property type="molecule type" value="Genomic_DNA"/>
</dbReference>
<keyword evidence="3" id="KW-1185">Reference proteome</keyword>
<dbReference type="Proteomes" id="UP000663866">
    <property type="component" value="Unassembled WGS sequence"/>
</dbReference>
<feature type="non-terminal residue" evidence="1">
    <location>
        <position position="63"/>
    </location>
</feature>
<accession>A0A821MLK7</accession>
<proteinExistence type="predicted"/>
<dbReference type="EMBL" id="CAJOBG010118795">
    <property type="protein sequence ID" value="CAF4770026.1"/>
    <property type="molecule type" value="Genomic_DNA"/>
</dbReference>
<dbReference type="AlphaFoldDB" id="A0A821MLK7"/>
<gene>
    <name evidence="1" type="ORF">OVN521_LOCUS50796</name>
    <name evidence="2" type="ORF">OVN521_LOCUS51345</name>
</gene>
<evidence type="ECO:0000313" key="2">
    <source>
        <dbReference type="EMBL" id="CAF4785582.1"/>
    </source>
</evidence>
<evidence type="ECO:0000313" key="1">
    <source>
        <dbReference type="EMBL" id="CAF4770026.1"/>
    </source>
</evidence>
<organism evidence="1 3">
    <name type="scientific">Rotaria magnacalcarata</name>
    <dbReference type="NCBI Taxonomy" id="392030"/>
    <lineage>
        <taxon>Eukaryota</taxon>
        <taxon>Metazoa</taxon>
        <taxon>Spiralia</taxon>
        <taxon>Gnathifera</taxon>
        <taxon>Rotifera</taxon>
        <taxon>Eurotatoria</taxon>
        <taxon>Bdelloidea</taxon>
        <taxon>Philodinida</taxon>
        <taxon>Philodinidae</taxon>
        <taxon>Rotaria</taxon>
    </lineage>
</organism>